<organism evidence="1 2">
    <name type="scientific">Nonomuraea aridisoli</name>
    <dbReference type="NCBI Taxonomy" id="2070368"/>
    <lineage>
        <taxon>Bacteria</taxon>
        <taxon>Bacillati</taxon>
        <taxon>Actinomycetota</taxon>
        <taxon>Actinomycetes</taxon>
        <taxon>Streptosporangiales</taxon>
        <taxon>Streptosporangiaceae</taxon>
        <taxon>Nonomuraea</taxon>
    </lineage>
</organism>
<evidence type="ECO:0000313" key="1">
    <source>
        <dbReference type="EMBL" id="PZG05264.1"/>
    </source>
</evidence>
<keyword evidence="2" id="KW-1185">Reference proteome</keyword>
<proteinExistence type="predicted"/>
<dbReference type="EMBL" id="POUD01000359">
    <property type="protein sequence ID" value="PZG05264.1"/>
    <property type="molecule type" value="Genomic_DNA"/>
</dbReference>
<protein>
    <submittedName>
        <fullName evidence="1">Uncharacterized protein</fullName>
    </submittedName>
</protein>
<reference evidence="1 2" key="1">
    <citation type="submission" date="2018-01" db="EMBL/GenBank/DDBJ databases">
        <title>Draft genome sequence of Nonomuraea sp. KC333.</title>
        <authorList>
            <person name="Sahin N."/>
            <person name="Saygin H."/>
            <person name="Ay H."/>
        </authorList>
    </citation>
    <scope>NUCLEOTIDE SEQUENCE [LARGE SCALE GENOMIC DNA]</scope>
    <source>
        <strain evidence="1 2">KC333</strain>
    </source>
</reference>
<dbReference type="RefSeq" id="WP_111184927.1">
    <property type="nucleotide sequence ID" value="NZ_POUD01000359.1"/>
</dbReference>
<gene>
    <name evidence="1" type="ORF">C1J01_43705</name>
</gene>
<dbReference type="Proteomes" id="UP000249304">
    <property type="component" value="Unassembled WGS sequence"/>
</dbReference>
<accession>A0A2W2EKJ9</accession>
<evidence type="ECO:0000313" key="2">
    <source>
        <dbReference type="Proteomes" id="UP000249304"/>
    </source>
</evidence>
<sequence>MVYSAGLAGGRMRAAGIAVLYWGVLSVFAFRSQTGLGCVLDAVPAKLARRPACAEDFQVASVAKPGNA</sequence>
<dbReference type="AlphaFoldDB" id="A0A2W2EKJ9"/>
<comment type="caution">
    <text evidence="1">The sequence shown here is derived from an EMBL/GenBank/DDBJ whole genome shotgun (WGS) entry which is preliminary data.</text>
</comment>
<name>A0A2W2EKJ9_9ACTN</name>